<dbReference type="EMBL" id="JAUUTY010000007">
    <property type="protein sequence ID" value="KAK1608861.1"/>
    <property type="molecule type" value="Genomic_DNA"/>
</dbReference>
<accession>A0AAD8QVA8</accession>
<comment type="caution">
    <text evidence="2">The sequence shown here is derived from an EMBL/GenBank/DDBJ whole genome shotgun (WGS) entry which is preliminary data.</text>
</comment>
<evidence type="ECO:0000256" key="1">
    <source>
        <dbReference type="SAM" id="SignalP"/>
    </source>
</evidence>
<name>A0AAD8QVA8_LOLMU</name>
<protein>
    <submittedName>
        <fullName evidence="2">Uncharacterized protein</fullName>
    </submittedName>
</protein>
<feature type="chain" id="PRO_5042262138" evidence="1">
    <location>
        <begin position="26"/>
        <end position="77"/>
    </location>
</feature>
<reference evidence="2" key="1">
    <citation type="submission" date="2023-07" db="EMBL/GenBank/DDBJ databases">
        <title>A chromosome-level genome assembly of Lolium multiflorum.</title>
        <authorList>
            <person name="Chen Y."/>
            <person name="Copetti D."/>
            <person name="Kolliker R."/>
            <person name="Studer B."/>
        </authorList>
    </citation>
    <scope>NUCLEOTIDE SEQUENCE</scope>
    <source>
        <strain evidence="2">02402/16</strain>
        <tissue evidence="2">Leaf</tissue>
    </source>
</reference>
<proteinExistence type="predicted"/>
<gene>
    <name evidence="2" type="ORF">QYE76_032534</name>
</gene>
<dbReference type="AlphaFoldDB" id="A0AAD8QVA8"/>
<keyword evidence="1" id="KW-0732">Signal</keyword>
<evidence type="ECO:0000313" key="3">
    <source>
        <dbReference type="Proteomes" id="UP001231189"/>
    </source>
</evidence>
<evidence type="ECO:0000313" key="2">
    <source>
        <dbReference type="EMBL" id="KAK1608861.1"/>
    </source>
</evidence>
<feature type="signal peptide" evidence="1">
    <location>
        <begin position="1"/>
        <end position="25"/>
    </location>
</feature>
<sequence>MTAAPSGVVSLLVGVVVEFPTPTNAEWLQVLPVKIWAPSELGAGRRTTPAGHLAGGVALSSWLQGDGFSRGAHGYVA</sequence>
<organism evidence="2 3">
    <name type="scientific">Lolium multiflorum</name>
    <name type="common">Italian ryegrass</name>
    <name type="synonym">Lolium perenne subsp. multiflorum</name>
    <dbReference type="NCBI Taxonomy" id="4521"/>
    <lineage>
        <taxon>Eukaryota</taxon>
        <taxon>Viridiplantae</taxon>
        <taxon>Streptophyta</taxon>
        <taxon>Embryophyta</taxon>
        <taxon>Tracheophyta</taxon>
        <taxon>Spermatophyta</taxon>
        <taxon>Magnoliopsida</taxon>
        <taxon>Liliopsida</taxon>
        <taxon>Poales</taxon>
        <taxon>Poaceae</taxon>
        <taxon>BOP clade</taxon>
        <taxon>Pooideae</taxon>
        <taxon>Poodae</taxon>
        <taxon>Poeae</taxon>
        <taxon>Poeae Chloroplast Group 2 (Poeae type)</taxon>
        <taxon>Loliodinae</taxon>
        <taxon>Loliinae</taxon>
        <taxon>Lolium</taxon>
    </lineage>
</organism>
<keyword evidence="3" id="KW-1185">Reference proteome</keyword>
<dbReference type="Proteomes" id="UP001231189">
    <property type="component" value="Unassembled WGS sequence"/>
</dbReference>